<dbReference type="InterPro" id="IPR036249">
    <property type="entry name" value="Thioredoxin-like_sf"/>
</dbReference>
<dbReference type="InterPro" id="IPR039542">
    <property type="entry name" value="Erv_N"/>
</dbReference>
<feature type="domain" description="Endoplasmic reticulum vesicle transporter C-terminal" evidence="7">
    <location>
        <begin position="313"/>
        <end position="488"/>
    </location>
</feature>
<evidence type="ECO:0000256" key="5">
    <source>
        <dbReference type="SAM" id="Phobius"/>
    </source>
</evidence>
<keyword evidence="10" id="KW-1185">Reference proteome</keyword>
<sequence>MSNFNGIGYRVPSELTESTFRGSVLSIVALIAMGSVLVMETKAYFSSSLGTNLALHKNNDDTRVQLNFNITMTDLPCDYAAVDVFSTIGHQKDIVKNIKKFPIDADGVLQQYEQQPWHNNDVELWDPAVWESLEELHEDGEDAIRLNAESFQYALDHFPMVFVYFFSNECPTCIDLNPTFEALGEIVTDTAMSLVDDLQEYEYSEEEYEMKVNEMAPVLITKLNCSEFPNVCNEQKVKVYPSLFLYHHGMSKDVYQGHRTVMEMVYWLAEIESKLRPHEPRMNSVVEFANERVVRSEEEEIWNDEVSDRRAPTNATQHPGCQISGSLLVDEAPGKFIIHSNSYGHSIAAHMTNVSHIVNHFSFGDLEDQRHVTDSWFNSPVPQLQKSLHPLDGHAYTLEELHQAFHHHLQVVTTEIEQKHSNIARVYRMRATSHLSYSRHFTVPEAKFTYDLSPIAISYMTLSRSWYEYLTSIIAIIGGTFAILGLMDTGLSSFGKKRSSYYLP</sequence>
<feature type="domain" description="Thioredoxin" evidence="6">
    <location>
        <begin position="208"/>
        <end position="269"/>
    </location>
</feature>
<proteinExistence type="predicted"/>
<keyword evidence="4 5" id="KW-0472">Membrane</keyword>
<dbReference type="Gene3D" id="3.40.30.10">
    <property type="entry name" value="Glutaredoxin"/>
    <property type="match status" value="1"/>
</dbReference>
<evidence type="ECO:0000259" key="8">
    <source>
        <dbReference type="Pfam" id="PF13850"/>
    </source>
</evidence>
<dbReference type="PANTHER" id="PTHR10984">
    <property type="entry name" value="ENDOPLASMIC RETICULUM-GOLGI INTERMEDIATE COMPARTMENT PROTEIN"/>
    <property type="match status" value="1"/>
</dbReference>
<dbReference type="Pfam" id="PF00085">
    <property type="entry name" value="Thioredoxin"/>
    <property type="match status" value="1"/>
</dbReference>
<evidence type="ECO:0000256" key="4">
    <source>
        <dbReference type="ARBA" id="ARBA00023136"/>
    </source>
</evidence>
<feature type="domain" description="Endoplasmic reticulum vesicle transporter N-terminal" evidence="8">
    <location>
        <begin position="10"/>
        <end position="91"/>
    </location>
</feature>
<dbReference type="AlphaFoldDB" id="A0ABD3QRV7"/>
<evidence type="ECO:0000256" key="2">
    <source>
        <dbReference type="ARBA" id="ARBA00022692"/>
    </source>
</evidence>
<gene>
    <name evidence="9" type="ORF">ACHAWO_010393</name>
</gene>
<evidence type="ECO:0000259" key="7">
    <source>
        <dbReference type="Pfam" id="PF07970"/>
    </source>
</evidence>
<dbReference type="PANTHER" id="PTHR10984:SF37">
    <property type="entry name" value="PROTEIN DISULFIDE-ISOMERASE 5-3"/>
    <property type="match status" value="1"/>
</dbReference>
<comment type="caution">
    <text evidence="9">The sequence shown here is derived from an EMBL/GenBank/DDBJ whole genome shotgun (WGS) entry which is preliminary data.</text>
</comment>
<dbReference type="GO" id="GO:0016020">
    <property type="term" value="C:membrane"/>
    <property type="evidence" value="ECO:0007669"/>
    <property type="project" value="UniProtKB-SubCell"/>
</dbReference>
<evidence type="ECO:0000259" key="6">
    <source>
        <dbReference type="Pfam" id="PF00085"/>
    </source>
</evidence>
<dbReference type="CDD" id="cd02961">
    <property type="entry name" value="PDI_a_family"/>
    <property type="match status" value="1"/>
</dbReference>
<protein>
    <recommendedName>
        <fullName evidence="11">Thioredoxin domain-containing protein</fullName>
    </recommendedName>
</protein>
<dbReference type="SUPFAM" id="SSF52833">
    <property type="entry name" value="Thioredoxin-like"/>
    <property type="match status" value="1"/>
</dbReference>
<keyword evidence="3 5" id="KW-1133">Transmembrane helix</keyword>
<accession>A0ABD3QRV7</accession>
<name>A0ABD3QRV7_9STRA</name>
<dbReference type="InterPro" id="IPR045888">
    <property type="entry name" value="Erv"/>
</dbReference>
<organism evidence="9 10">
    <name type="scientific">Cyclotella atomus</name>
    <dbReference type="NCBI Taxonomy" id="382360"/>
    <lineage>
        <taxon>Eukaryota</taxon>
        <taxon>Sar</taxon>
        <taxon>Stramenopiles</taxon>
        <taxon>Ochrophyta</taxon>
        <taxon>Bacillariophyta</taxon>
        <taxon>Coscinodiscophyceae</taxon>
        <taxon>Thalassiosirophycidae</taxon>
        <taxon>Stephanodiscales</taxon>
        <taxon>Stephanodiscaceae</taxon>
        <taxon>Cyclotella</taxon>
    </lineage>
</organism>
<dbReference type="Proteomes" id="UP001530400">
    <property type="component" value="Unassembled WGS sequence"/>
</dbReference>
<dbReference type="EMBL" id="JALLPJ020000084">
    <property type="protein sequence ID" value="KAL3802894.1"/>
    <property type="molecule type" value="Genomic_DNA"/>
</dbReference>
<evidence type="ECO:0000256" key="3">
    <source>
        <dbReference type="ARBA" id="ARBA00022989"/>
    </source>
</evidence>
<feature type="transmembrane region" description="Helical" evidence="5">
    <location>
        <begin position="466"/>
        <end position="487"/>
    </location>
</feature>
<dbReference type="Pfam" id="PF13850">
    <property type="entry name" value="ERGIC_N"/>
    <property type="match status" value="1"/>
</dbReference>
<feature type="transmembrane region" description="Helical" evidence="5">
    <location>
        <begin position="20"/>
        <end position="39"/>
    </location>
</feature>
<dbReference type="InterPro" id="IPR013766">
    <property type="entry name" value="Thioredoxin_domain"/>
</dbReference>
<reference evidence="9 10" key="1">
    <citation type="submission" date="2024-10" db="EMBL/GenBank/DDBJ databases">
        <title>Updated reference genomes for cyclostephanoid diatoms.</title>
        <authorList>
            <person name="Roberts W.R."/>
            <person name="Alverson A.J."/>
        </authorList>
    </citation>
    <scope>NUCLEOTIDE SEQUENCE [LARGE SCALE GENOMIC DNA]</scope>
    <source>
        <strain evidence="9 10">AJA010-31</strain>
    </source>
</reference>
<dbReference type="InterPro" id="IPR012936">
    <property type="entry name" value="Erv_C"/>
</dbReference>
<evidence type="ECO:0000313" key="9">
    <source>
        <dbReference type="EMBL" id="KAL3802894.1"/>
    </source>
</evidence>
<comment type="subcellular location">
    <subcellularLocation>
        <location evidence="1">Membrane</location>
    </subcellularLocation>
</comment>
<keyword evidence="2 5" id="KW-0812">Transmembrane</keyword>
<evidence type="ECO:0000256" key="1">
    <source>
        <dbReference type="ARBA" id="ARBA00004370"/>
    </source>
</evidence>
<dbReference type="Pfam" id="PF07970">
    <property type="entry name" value="COPIIcoated_ERV"/>
    <property type="match status" value="1"/>
</dbReference>
<evidence type="ECO:0008006" key="11">
    <source>
        <dbReference type="Google" id="ProtNLM"/>
    </source>
</evidence>
<evidence type="ECO:0000313" key="10">
    <source>
        <dbReference type="Proteomes" id="UP001530400"/>
    </source>
</evidence>